<protein>
    <submittedName>
        <fullName evidence="1">Uncharacterized protein</fullName>
    </submittedName>
</protein>
<accession>A0A4Y7PH14</accession>
<keyword evidence="2" id="KW-1185">Reference proteome</keyword>
<evidence type="ECO:0000313" key="2">
    <source>
        <dbReference type="Proteomes" id="UP000294933"/>
    </source>
</evidence>
<sequence>MASVNNVPARISCDHSRVSSAISRNFCALLNLSEESVLQSCQATVSVPAQSIPGCLTSSLHFEVVEDLGQFDVVLGTDWLELARPSIRDGFISRPPNCSSPSDQEDFGGGVCFRSTYMSHALTMHRSMKHCCHLSHQTLKCCHLLKSTPMRVLIIQL</sequence>
<reference evidence="1 2" key="1">
    <citation type="submission" date="2018-06" db="EMBL/GenBank/DDBJ databases">
        <title>A transcriptomic atlas of mushroom development highlights an independent origin of complex multicellularity.</title>
        <authorList>
            <consortium name="DOE Joint Genome Institute"/>
            <person name="Krizsan K."/>
            <person name="Almasi E."/>
            <person name="Merenyi Z."/>
            <person name="Sahu N."/>
            <person name="Viragh M."/>
            <person name="Koszo T."/>
            <person name="Mondo S."/>
            <person name="Kiss B."/>
            <person name="Balint B."/>
            <person name="Kues U."/>
            <person name="Barry K."/>
            <person name="Hegedus J.C."/>
            <person name="Henrissat B."/>
            <person name="Johnson J."/>
            <person name="Lipzen A."/>
            <person name="Ohm R."/>
            <person name="Nagy I."/>
            <person name="Pangilinan J."/>
            <person name="Yan J."/>
            <person name="Xiong Y."/>
            <person name="Grigoriev I.V."/>
            <person name="Hibbett D.S."/>
            <person name="Nagy L.G."/>
        </authorList>
    </citation>
    <scope>NUCLEOTIDE SEQUENCE [LARGE SCALE GENOMIC DNA]</scope>
    <source>
        <strain evidence="1 2">SZMC22713</strain>
    </source>
</reference>
<proteinExistence type="predicted"/>
<organism evidence="1 2">
    <name type="scientific">Rickenella mellea</name>
    <dbReference type="NCBI Taxonomy" id="50990"/>
    <lineage>
        <taxon>Eukaryota</taxon>
        <taxon>Fungi</taxon>
        <taxon>Dikarya</taxon>
        <taxon>Basidiomycota</taxon>
        <taxon>Agaricomycotina</taxon>
        <taxon>Agaricomycetes</taxon>
        <taxon>Hymenochaetales</taxon>
        <taxon>Rickenellaceae</taxon>
        <taxon>Rickenella</taxon>
    </lineage>
</organism>
<gene>
    <name evidence="1" type="ORF">BD410DRAFT_797481</name>
</gene>
<dbReference type="AlphaFoldDB" id="A0A4Y7PH14"/>
<dbReference type="EMBL" id="ML170448">
    <property type="protein sequence ID" value="TDL13849.1"/>
    <property type="molecule type" value="Genomic_DNA"/>
</dbReference>
<dbReference type="VEuPathDB" id="FungiDB:BD410DRAFT_797481"/>
<evidence type="ECO:0000313" key="1">
    <source>
        <dbReference type="EMBL" id="TDL13849.1"/>
    </source>
</evidence>
<name>A0A4Y7PH14_9AGAM</name>
<dbReference type="Proteomes" id="UP000294933">
    <property type="component" value="Unassembled WGS sequence"/>
</dbReference>